<keyword evidence="1" id="KW-0472">Membrane</keyword>
<name>A0A8I0MZB3_9GAMM</name>
<evidence type="ECO:0000313" key="3">
    <source>
        <dbReference type="Proteomes" id="UP000660708"/>
    </source>
</evidence>
<keyword evidence="3" id="KW-1185">Reference proteome</keyword>
<keyword evidence="1" id="KW-1133">Transmembrane helix</keyword>
<dbReference type="EMBL" id="AQHF01000034">
    <property type="protein sequence ID" value="MBE0348819.1"/>
    <property type="molecule type" value="Genomic_DNA"/>
</dbReference>
<feature type="transmembrane region" description="Helical" evidence="1">
    <location>
        <begin position="29"/>
        <end position="47"/>
    </location>
</feature>
<protein>
    <submittedName>
        <fullName evidence="2">Uncharacterized protein</fullName>
    </submittedName>
</protein>
<dbReference type="Proteomes" id="UP000660708">
    <property type="component" value="Unassembled WGS sequence"/>
</dbReference>
<evidence type="ECO:0000256" key="1">
    <source>
        <dbReference type="SAM" id="Phobius"/>
    </source>
</evidence>
<dbReference type="RefSeq" id="WP_125251300.1">
    <property type="nucleotide sequence ID" value="NZ_AQHF01000034.1"/>
</dbReference>
<proteinExistence type="predicted"/>
<gene>
    <name evidence="2" type="ORF">PPEP_b0656</name>
</gene>
<keyword evidence="1" id="KW-0812">Transmembrane</keyword>
<evidence type="ECO:0000313" key="2">
    <source>
        <dbReference type="EMBL" id="MBE0348819.1"/>
    </source>
</evidence>
<organism evidence="2 3">
    <name type="scientific">Pseudoalteromonas peptidolytica F12-50-A1</name>
    <dbReference type="NCBI Taxonomy" id="1315280"/>
    <lineage>
        <taxon>Bacteria</taxon>
        <taxon>Pseudomonadati</taxon>
        <taxon>Pseudomonadota</taxon>
        <taxon>Gammaproteobacteria</taxon>
        <taxon>Alteromonadales</taxon>
        <taxon>Pseudoalteromonadaceae</taxon>
        <taxon>Pseudoalteromonas</taxon>
    </lineage>
</organism>
<comment type="caution">
    <text evidence="2">The sequence shown here is derived from an EMBL/GenBank/DDBJ whole genome shotgun (WGS) entry which is preliminary data.</text>
</comment>
<sequence>MHLLVRTLILFGVVVGAIASYSYGNKSGLFIFVVIGLLLEIFFWLRLSPSKNHKSQKKQV</sequence>
<accession>A0A8I0MZB3</accession>
<dbReference type="AlphaFoldDB" id="A0A8I0MZB3"/>
<reference evidence="2 3" key="1">
    <citation type="submission" date="2015-06" db="EMBL/GenBank/DDBJ databases">
        <title>Genome sequence of Pseudoalteromonas peptidolytica.</title>
        <authorList>
            <person name="Xie B.-B."/>
            <person name="Rong J.-C."/>
            <person name="Qin Q.-L."/>
            <person name="Zhang Y.-Z."/>
        </authorList>
    </citation>
    <scope>NUCLEOTIDE SEQUENCE [LARGE SCALE GENOMIC DNA]</scope>
    <source>
        <strain evidence="2 3">F12-50-A1</strain>
    </source>
</reference>